<keyword evidence="1" id="KW-1133">Transmembrane helix</keyword>
<name>A0A811SE76_9POAL</name>
<reference evidence="2" key="1">
    <citation type="submission" date="2020-10" db="EMBL/GenBank/DDBJ databases">
        <authorList>
            <person name="Han B."/>
            <person name="Lu T."/>
            <person name="Zhao Q."/>
            <person name="Huang X."/>
            <person name="Zhao Y."/>
        </authorList>
    </citation>
    <scope>NUCLEOTIDE SEQUENCE</scope>
</reference>
<sequence>MAPSSSTPLHQPAAAALVSRRTQLPLHTAQLSPHRPTSEAKMGPLDVEAGGNTIISADAVVTAADMVEATHDVAKLRRVLVGGGVGKAAAALYLILFRAPAGLFLLSGPLFRAYYCVLAAIVLVGVGEAWTGLWLSHDDDDDDPAPLPRRRAVGVAVLWASLLPLVLLAAVGGFAVLK</sequence>
<organism evidence="2 3">
    <name type="scientific">Miscanthus lutarioriparius</name>
    <dbReference type="NCBI Taxonomy" id="422564"/>
    <lineage>
        <taxon>Eukaryota</taxon>
        <taxon>Viridiplantae</taxon>
        <taxon>Streptophyta</taxon>
        <taxon>Embryophyta</taxon>
        <taxon>Tracheophyta</taxon>
        <taxon>Spermatophyta</taxon>
        <taxon>Magnoliopsida</taxon>
        <taxon>Liliopsida</taxon>
        <taxon>Poales</taxon>
        <taxon>Poaceae</taxon>
        <taxon>PACMAD clade</taxon>
        <taxon>Panicoideae</taxon>
        <taxon>Andropogonodae</taxon>
        <taxon>Andropogoneae</taxon>
        <taxon>Saccharinae</taxon>
        <taxon>Miscanthus</taxon>
    </lineage>
</organism>
<dbReference type="Proteomes" id="UP000604825">
    <property type="component" value="Unassembled WGS sequence"/>
</dbReference>
<feature type="transmembrane region" description="Helical" evidence="1">
    <location>
        <begin position="113"/>
        <end position="136"/>
    </location>
</feature>
<dbReference type="OrthoDB" id="692057at2759"/>
<comment type="caution">
    <text evidence="2">The sequence shown here is derived from an EMBL/GenBank/DDBJ whole genome shotgun (WGS) entry which is preliminary data.</text>
</comment>
<keyword evidence="1" id="KW-0812">Transmembrane</keyword>
<dbReference type="PANTHER" id="PTHR33530:SF8">
    <property type="entry name" value="OS04G0591500 PROTEIN"/>
    <property type="match status" value="1"/>
</dbReference>
<gene>
    <name evidence="2" type="ORF">NCGR_LOCUS65148</name>
</gene>
<dbReference type="InterPro" id="IPR022149">
    <property type="entry name" value="DUF3681"/>
</dbReference>
<dbReference type="AlphaFoldDB" id="A0A811SE76"/>
<keyword evidence="3" id="KW-1185">Reference proteome</keyword>
<dbReference type="Pfam" id="PF12442">
    <property type="entry name" value="DUF3681"/>
    <property type="match status" value="1"/>
</dbReference>
<feature type="transmembrane region" description="Helical" evidence="1">
    <location>
        <begin position="156"/>
        <end position="177"/>
    </location>
</feature>
<keyword evidence="1" id="KW-0472">Membrane</keyword>
<evidence type="ECO:0000256" key="1">
    <source>
        <dbReference type="SAM" id="Phobius"/>
    </source>
</evidence>
<dbReference type="EMBL" id="CAJGYO010000112">
    <property type="protein sequence ID" value="CAD6341050.1"/>
    <property type="molecule type" value="Genomic_DNA"/>
</dbReference>
<evidence type="ECO:0000313" key="2">
    <source>
        <dbReference type="EMBL" id="CAD6341050.1"/>
    </source>
</evidence>
<protein>
    <submittedName>
        <fullName evidence="2">Uncharacterized protein</fullName>
    </submittedName>
</protein>
<proteinExistence type="predicted"/>
<dbReference type="PANTHER" id="PTHR33530">
    <property type="entry name" value="OS01G0147100 PROTEIN"/>
    <property type="match status" value="1"/>
</dbReference>
<feature type="transmembrane region" description="Helical" evidence="1">
    <location>
        <begin position="88"/>
        <end position="106"/>
    </location>
</feature>
<accession>A0A811SE76</accession>
<evidence type="ECO:0000313" key="3">
    <source>
        <dbReference type="Proteomes" id="UP000604825"/>
    </source>
</evidence>